<evidence type="ECO:0000313" key="6">
    <source>
        <dbReference type="EMBL" id="KAA6373120.1"/>
    </source>
</evidence>
<dbReference type="PROSITE" id="PS00750">
    <property type="entry name" value="TCP1_1"/>
    <property type="match status" value="1"/>
</dbReference>
<keyword evidence="2 5" id="KW-0547">Nucleotide-binding</keyword>
<evidence type="ECO:0000256" key="2">
    <source>
        <dbReference type="ARBA" id="ARBA00022741"/>
    </source>
</evidence>
<dbReference type="Gene3D" id="1.10.560.10">
    <property type="entry name" value="GroEL-like equatorial domain"/>
    <property type="match status" value="1"/>
</dbReference>
<evidence type="ECO:0000313" key="8">
    <source>
        <dbReference type="Proteomes" id="UP000324800"/>
    </source>
</evidence>
<keyword evidence="3 5" id="KW-0067">ATP-binding</keyword>
<dbReference type="InterPro" id="IPR027413">
    <property type="entry name" value="GROEL-like_equatorial_sf"/>
</dbReference>
<dbReference type="EMBL" id="SNRW01013011">
    <property type="protein sequence ID" value="KAA6373120.1"/>
    <property type="molecule type" value="Genomic_DNA"/>
</dbReference>
<gene>
    <name evidence="7" type="ORF">EZS28_018659</name>
    <name evidence="6" type="ORF">EZS28_031352</name>
</gene>
<dbReference type="PRINTS" id="PR00304">
    <property type="entry name" value="TCOMPLEXTCP1"/>
</dbReference>
<dbReference type="InterPro" id="IPR017998">
    <property type="entry name" value="Chaperone_TCP-1"/>
</dbReference>
<dbReference type="GO" id="GO:0140662">
    <property type="term" value="F:ATP-dependent protein folding chaperone"/>
    <property type="evidence" value="ECO:0007669"/>
    <property type="project" value="InterPro"/>
</dbReference>
<dbReference type="Pfam" id="PF00118">
    <property type="entry name" value="Cpn60_TCP1"/>
    <property type="match status" value="1"/>
</dbReference>
<evidence type="ECO:0000313" key="7">
    <source>
        <dbReference type="EMBL" id="KAA6385812.1"/>
    </source>
</evidence>
<dbReference type="InterPro" id="IPR002194">
    <property type="entry name" value="Chaperonin_TCP-1_CS"/>
</dbReference>
<evidence type="ECO:0000256" key="5">
    <source>
        <dbReference type="RuleBase" id="RU004187"/>
    </source>
</evidence>
<dbReference type="AlphaFoldDB" id="A0A5J4USK3"/>
<accession>A0A5J4USK3</accession>
<dbReference type="Proteomes" id="UP000324800">
    <property type="component" value="Unassembled WGS sequence"/>
</dbReference>
<name>A0A5J4USK3_9EUKA</name>
<dbReference type="GO" id="GO:0051082">
    <property type="term" value="F:unfolded protein binding"/>
    <property type="evidence" value="ECO:0007669"/>
    <property type="project" value="InterPro"/>
</dbReference>
<feature type="non-terminal residue" evidence="6">
    <location>
        <position position="78"/>
    </location>
</feature>
<dbReference type="SUPFAM" id="SSF48592">
    <property type="entry name" value="GroEL equatorial domain-like"/>
    <property type="match status" value="1"/>
</dbReference>
<evidence type="ECO:0000256" key="1">
    <source>
        <dbReference type="ARBA" id="ARBA00008020"/>
    </source>
</evidence>
<dbReference type="GO" id="GO:0016887">
    <property type="term" value="F:ATP hydrolysis activity"/>
    <property type="evidence" value="ECO:0007669"/>
    <property type="project" value="InterPro"/>
</dbReference>
<protein>
    <submittedName>
        <fullName evidence="6">Putative T-complex protein 1 subunit gamma</fullName>
    </submittedName>
</protein>
<evidence type="ECO:0000256" key="3">
    <source>
        <dbReference type="ARBA" id="ARBA00022840"/>
    </source>
</evidence>
<sequence>MRPGNVMVLNAVAKRDSGFRAQLRNIEAARDVAEVVRTSLGPRAMLKMILSAGGSILITNDGNSILREIDITQPASRT</sequence>
<comment type="caution">
    <text evidence="6">The sequence shown here is derived from an EMBL/GenBank/DDBJ whole genome shotgun (WGS) entry which is preliminary data.</text>
</comment>
<dbReference type="InterPro" id="IPR002423">
    <property type="entry name" value="Cpn60/GroEL/TCP-1"/>
</dbReference>
<dbReference type="GO" id="GO:0005524">
    <property type="term" value="F:ATP binding"/>
    <property type="evidence" value="ECO:0007669"/>
    <property type="project" value="UniProtKB-KW"/>
</dbReference>
<comment type="similarity">
    <text evidence="1 5">Belongs to the TCP-1 chaperonin family.</text>
</comment>
<dbReference type="PANTHER" id="PTHR11353">
    <property type="entry name" value="CHAPERONIN"/>
    <property type="match status" value="1"/>
</dbReference>
<keyword evidence="4 5" id="KW-0143">Chaperone</keyword>
<reference evidence="6 8" key="1">
    <citation type="submission" date="2019-03" db="EMBL/GenBank/DDBJ databases">
        <title>Single cell metagenomics reveals metabolic interactions within the superorganism composed of flagellate Streblomastix strix and complex community of Bacteroidetes bacteria on its surface.</title>
        <authorList>
            <person name="Treitli S.C."/>
            <person name="Kolisko M."/>
            <person name="Husnik F."/>
            <person name="Keeling P."/>
            <person name="Hampl V."/>
        </authorList>
    </citation>
    <scope>NUCLEOTIDE SEQUENCE [LARGE SCALE GENOMIC DNA]</scope>
    <source>
        <strain evidence="6">ST1C</strain>
    </source>
</reference>
<organism evidence="6 8">
    <name type="scientific">Streblomastix strix</name>
    <dbReference type="NCBI Taxonomy" id="222440"/>
    <lineage>
        <taxon>Eukaryota</taxon>
        <taxon>Metamonada</taxon>
        <taxon>Preaxostyla</taxon>
        <taxon>Oxymonadida</taxon>
        <taxon>Streblomastigidae</taxon>
        <taxon>Streblomastix</taxon>
    </lineage>
</organism>
<dbReference type="EMBL" id="SNRW01005093">
    <property type="protein sequence ID" value="KAA6385812.1"/>
    <property type="molecule type" value="Genomic_DNA"/>
</dbReference>
<dbReference type="OrthoDB" id="10248520at2759"/>
<evidence type="ECO:0000256" key="4">
    <source>
        <dbReference type="ARBA" id="ARBA00023186"/>
    </source>
</evidence>
<proteinExistence type="inferred from homology"/>